<sequence length="202" mass="23542">MDRKKSALNNDLVNRPKLNSVTISFSRHMHQFPIYSKEITLDGDKKMSFSREKMRRQSNTNHRLKKQPRQTKREKKVVLNGDVVESSCQYQNIQKDFLIEEVGIKQNASQENIHDNDLNMIQYLKVEDDGNFTNPQNDFDEDREEEVDSQNPQIEQAIKYCDQKIHYSASLENILASQTTKISYDLSAITKIEEGSKISLEQ</sequence>
<organism evidence="2 3">
    <name type="scientific">Stylonychia lemnae</name>
    <name type="common">Ciliate</name>
    <dbReference type="NCBI Taxonomy" id="5949"/>
    <lineage>
        <taxon>Eukaryota</taxon>
        <taxon>Sar</taxon>
        <taxon>Alveolata</taxon>
        <taxon>Ciliophora</taxon>
        <taxon>Intramacronucleata</taxon>
        <taxon>Spirotrichea</taxon>
        <taxon>Stichotrichia</taxon>
        <taxon>Sporadotrichida</taxon>
        <taxon>Oxytrichidae</taxon>
        <taxon>Stylonychinae</taxon>
        <taxon>Stylonychia</taxon>
    </lineage>
</organism>
<keyword evidence="3" id="KW-1185">Reference proteome</keyword>
<proteinExistence type="predicted"/>
<protein>
    <submittedName>
        <fullName evidence="2">Uncharacterized protein</fullName>
    </submittedName>
</protein>
<dbReference type="InParanoid" id="A0A078B7H5"/>
<dbReference type="EMBL" id="CCKQ01018224">
    <property type="protein sequence ID" value="CDW90171.1"/>
    <property type="molecule type" value="Genomic_DNA"/>
</dbReference>
<dbReference type="Proteomes" id="UP000039865">
    <property type="component" value="Unassembled WGS sequence"/>
</dbReference>
<feature type="region of interest" description="Disordered" evidence="1">
    <location>
        <begin position="52"/>
        <end position="73"/>
    </location>
</feature>
<evidence type="ECO:0000256" key="1">
    <source>
        <dbReference type="SAM" id="MobiDB-lite"/>
    </source>
</evidence>
<gene>
    <name evidence="2" type="primary">Contig14856.g15823</name>
    <name evidence="2" type="ORF">STYLEM_19312</name>
</gene>
<evidence type="ECO:0000313" key="2">
    <source>
        <dbReference type="EMBL" id="CDW90171.1"/>
    </source>
</evidence>
<reference evidence="2 3" key="1">
    <citation type="submission" date="2014-06" db="EMBL/GenBank/DDBJ databases">
        <authorList>
            <person name="Swart Estienne"/>
        </authorList>
    </citation>
    <scope>NUCLEOTIDE SEQUENCE [LARGE SCALE GENOMIC DNA]</scope>
    <source>
        <strain evidence="2 3">130c</strain>
    </source>
</reference>
<evidence type="ECO:0000313" key="3">
    <source>
        <dbReference type="Proteomes" id="UP000039865"/>
    </source>
</evidence>
<name>A0A078B7H5_STYLE</name>
<feature type="compositionally biased region" description="Basic residues" evidence="1">
    <location>
        <begin position="62"/>
        <end position="73"/>
    </location>
</feature>
<dbReference type="AlphaFoldDB" id="A0A078B7H5"/>
<accession>A0A078B7H5</accession>